<reference evidence="4 5" key="1">
    <citation type="submission" date="2023-02" db="EMBL/GenBank/DDBJ databases">
        <title>Bacterial whole genomic sequence of Curvibacter sp. HBC61.</title>
        <authorList>
            <person name="Le V."/>
            <person name="Ko S.-R."/>
            <person name="Ahn C.-Y."/>
            <person name="Oh H.-M."/>
        </authorList>
    </citation>
    <scope>NUCLEOTIDE SEQUENCE [LARGE SCALE GENOMIC DNA]</scope>
    <source>
        <strain evidence="4 5">HBC61</strain>
    </source>
</reference>
<evidence type="ECO:0000256" key="2">
    <source>
        <dbReference type="ARBA" id="ARBA00023315"/>
    </source>
</evidence>
<organism evidence="4 5">
    <name type="scientific">Curvibacter cyanobacteriorum</name>
    <dbReference type="NCBI Taxonomy" id="3026422"/>
    <lineage>
        <taxon>Bacteria</taxon>
        <taxon>Pseudomonadati</taxon>
        <taxon>Pseudomonadota</taxon>
        <taxon>Betaproteobacteria</taxon>
        <taxon>Burkholderiales</taxon>
        <taxon>Comamonadaceae</taxon>
        <taxon>Curvibacter</taxon>
    </lineage>
</organism>
<dbReference type="PROSITE" id="PS51186">
    <property type="entry name" value="GNAT"/>
    <property type="match status" value="1"/>
</dbReference>
<proteinExistence type="predicted"/>
<evidence type="ECO:0000313" key="4">
    <source>
        <dbReference type="EMBL" id="MDD0837537.1"/>
    </source>
</evidence>
<accession>A0ABT5MU20</accession>
<dbReference type="PANTHER" id="PTHR43877">
    <property type="entry name" value="AMINOALKYLPHOSPHONATE N-ACETYLTRANSFERASE-RELATED-RELATED"/>
    <property type="match status" value="1"/>
</dbReference>
<evidence type="ECO:0000256" key="1">
    <source>
        <dbReference type="ARBA" id="ARBA00022679"/>
    </source>
</evidence>
<evidence type="ECO:0000259" key="3">
    <source>
        <dbReference type="PROSITE" id="PS51186"/>
    </source>
</evidence>
<keyword evidence="2 4" id="KW-0012">Acyltransferase</keyword>
<dbReference type="SUPFAM" id="SSF55729">
    <property type="entry name" value="Acyl-CoA N-acyltransferases (Nat)"/>
    <property type="match status" value="1"/>
</dbReference>
<comment type="caution">
    <text evidence="4">The sequence shown here is derived from an EMBL/GenBank/DDBJ whole genome shotgun (WGS) entry which is preliminary data.</text>
</comment>
<dbReference type="RefSeq" id="WP_273948680.1">
    <property type="nucleotide sequence ID" value="NZ_JAQSIP010000001.1"/>
</dbReference>
<dbReference type="PANTHER" id="PTHR43877:SF2">
    <property type="entry name" value="AMINOALKYLPHOSPHONATE N-ACETYLTRANSFERASE-RELATED"/>
    <property type="match status" value="1"/>
</dbReference>
<dbReference type="CDD" id="cd04301">
    <property type="entry name" value="NAT_SF"/>
    <property type="match status" value="1"/>
</dbReference>
<dbReference type="Pfam" id="PF13508">
    <property type="entry name" value="Acetyltransf_7"/>
    <property type="match status" value="1"/>
</dbReference>
<dbReference type="EMBL" id="JAQSIP010000001">
    <property type="protein sequence ID" value="MDD0837537.1"/>
    <property type="molecule type" value="Genomic_DNA"/>
</dbReference>
<dbReference type="InterPro" id="IPR016181">
    <property type="entry name" value="Acyl_CoA_acyltransferase"/>
</dbReference>
<dbReference type="InterPro" id="IPR000182">
    <property type="entry name" value="GNAT_dom"/>
</dbReference>
<keyword evidence="1 4" id="KW-0808">Transferase</keyword>
<feature type="domain" description="N-acetyltransferase" evidence="3">
    <location>
        <begin position="8"/>
        <end position="151"/>
    </location>
</feature>
<name>A0ABT5MU20_9BURK</name>
<evidence type="ECO:0000313" key="5">
    <source>
        <dbReference type="Proteomes" id="UP001528673"/>
    </source>
</evidence>
<gene>
    <name evidence="4" type="ORF">PSQ40_03025</name>
</gene>
<dbReference type="GO" id="GO:0016746">
    <property type="term" value="F:acyltransferase activity"/>
    <property type="evidence" value="ECO:0007669"/>
    <property type="project" value="UniProtKB-KW"/>
</dbReference>
<dbReference type="InterPro" id="IPR050832">
    <property type="entry name" value="Bact_Acetyltransf"/>
</dbReference>
<protein>
    <submittedName>
        <fullName evidence="4">GNAT family N-acetyltransferase</fullName>
        <ecNumber evidence="4">2.3.1.-</ecNumber>
    </submittedName>
</protein>
<sequence length="151" mass="16648">MNTIAAMNTITALEPGHLARLARLYVEIFNGPPWHDGWTEAVALERLSGFAAVPTFWGLGQWHGERLLGFALGWGERWVDGWTFHLKEMGVAPELQGQGQGRALMQALGSGLRERGYQSINLQTSRGSPAAQFYATQGFVDLNLLSLHKSL</sequence>
<dbReference type="Proteomes" id="UP001528673">
    <property type="component" value="Unassembled WGS sequence"/>
</dbReference>
<dbReference type="EC" id="2.3.1.-" evidence="4"/>
<dbReference type="Gene3D" id="3.40.630.30">
    <property type="match status" value="1"/>
</dbReference>
<keyword evidence="5" id="KW-1185">Reference proteome</keyword>